<dbReference type="Gene3D" id="3.90.550.10">
    <property type="entry name" value="Spore Coat Polysaccharide Biosynthesis Protein SpsA, Chain A"/>
    <property type="match status" value="1"/>
</dbReference>
<evidence type="ECO:0008006" key="10">
    <source>
        <dbReference type="Google" id="ProtNLM"/>
    </source>
</evidence>
<dbReference type="AlphaFoldDB" id="A0A1G1UYN4"/>
<feature type="transmembrane region" description="Helical" evidence="7">
    <location>
        <begin position="365"/>
        <end position="384"/>
    </location>
</feature>
<keyword evidence="4 7" id="KW-0812">Transmembrane</keyword>
<feature type="transmembrane region" description="Helical" evidence="7">
    <location>
        <begin position="39"/>
        <end position="61"/>
    </location>
</feature>
<comment type="caution">
    <text evidence="8">The sequence shown here is derived from an EMBL/GenBank/DDBJ whole genome shotgun (WGS) entry which is preliminary data.</text>
</comment>
<feature type="transmembrane region" description="Helical" evidence="7">
    <location>
        <begin position="465"/>
        <end position="486"/>
    </location>
</feature>
<dbReference type="InterPro" id="IPR029044">
    <property type="entry name" value="Nucleotide-diphossugar_trans"/>
</dbReference>
<keyword evidence="6 7" id="KW-0472">Membrane</keyword>
<name>A0A1G1UYN4_9BACT</name>
<evidence type="ECO:0000313" key="9">
    <source>
        <dbReference type="Proteomes" id="UP000177967"/>
    </source>
</evidence>
<evidence type="ECO:0000256" key="1">
    <source>
        <dbReference type="ARBA" id="ARBA00004141"/>
    </source>
</evidence>
<keyword evidence="3" id="KW-0808">Transferase</keyword>
<dbReference type="PANTHER" id="PTHR43867:SF2">
    <property type="entry name" value="CELLULOSE SYNTHASE CATALYTIC SUBUNIT A [UDP-FORMING]"/>
    <property type="match status" value="1"/>
</dbReference>
<keyword evidence="2" id="KW-0328">Glycosyltransferase</keyword>
<evidence type="ECO:0000256" key="7">
    <source>
        <dbReference type="SAM" id="Phobius"/>
    </source>
</evidence>
<dbReference type="Pfam" id="PF13641">
    <property type="entry name" value="Glyco_tranf_2_3"/>
    <property type="match status" value="1"/>
</dbReference>
<dbReference type="PANTHER" id="PTHR43867">
    <property type="entry name" value="CELLULOSE SYNTHASE CATALYTIC SUBUNIT A [UDP-FORMING]"/>
    <property type="match status" value="1"/>
</dbReference>
<feature type="transmembrane region" description="Helical" evidence="7">
    <location>
        <begin position="12"/>
        <end position="33"/>
    </location>
</feature>
<comment type="subcellular location">
    <subcellularLocation>
        <location evidence="1">Membrane</location>
        <topology evidence="1">Multi-pass membrane protein</topology>
    </subcellularLocation>
</comment>
<accession>A0A1G1UYN4</accession>
<dbReference type="CDD" id="cd06421">
    <property type="entry name" value="CESA_CelA_like"/>
    <property type="match status" value="1"/>
</dbReference>
<dbReference type="EMBL" id="MHBW01000030">
    <property type="protein sequence ID" value="OGY08253.1"/>
    <property type="molecule type" value="Genomic_DNA"/>
</dbReference>
<protein>
    <recommendedName>
        <fullName evidence="10">Glycosyltransferase 2-like domain-containing protein</fullName>
    </recommendedName>
</protein>
<sequence>MQKPIIASAKVPKTLLVINFLAGIFYISWWFGFQNVDSWVLYFLLFAGEIYHLIVAFLFWFTLWPQEVSHEEPDISCQPSVDIFITVCGEPTDVVGKTAIAARDLNYKNHKVYLLNDGKVANKDNWQGAEAIADKLRIACITRDTPGGAKAGNINNALKFTSGEIVVIFDADMVPHKDFLKKTIYHFKNPQVGFVQAPQYYQNYDKNDVAGGAWEQQELFFGPIMRGKEKSNAVFICGTNVAIRRNALLSAGGMCETNIAEDFITSLLIHEKGWLSVYVPEVLAEGLAPEDLLSYFKQQLRWARGSLEVLFRFNPISKSLSWAQKFQYIGSALYYLNGLIIAIDALAPLIFFFTGVSPVTSATTLFALFFIPFMLLNLFTLYLASGNRVTFRALAFSQASFALQLQALASIITNQKMGFSVTPKKALEGNFLSIVYPHLTYIGIATLGFGFALHREGLTPSVVTNLAWVMFNVFLLLPFISVAYPWEKIFTNAKLSFPRIRAFN</sequence>
<feature type="transmembrane region" description="Helical" evidence="7">
    <location>
        <begin position="433"/>
        <end position="453"/>
    </location>
</feature>
<evidence type="ECO:0000256" key="5">
    <source>
        <dbReference type="ARBA" id="ARBA00022989"/>
    </source>
</evidence>
<dbReference type="InterPro" id="IPR050321">
    <property type="entry name" value="Glycosyltr_2/OpgH_subfam"/>
</dbReference>
<reference evidence="8 9" key="1">
    <citation type="journal article" date="2016" name="Nat. Commun.">
        <title>Thousands of microbial genomes shed light on interconnected biogeochemical processes in an aquifer system.</title>
        <authorList>
            <person name="Anantharaman K."/>
            <person name="Brown C.T."/>
            <person name="Hug L.A."/>
            <person name="Sharon I."/>
            <person name="Castelle C.J."/>
            <person name="Probst A.J."/>
            <person name="Thomas B.C."/>
            <person name="Singh A."/>
            <person name="Wilkins M.J."/>
            <person name="Karaoz U."/>
            <person name="Brodie E.L."/>
            <person name="Williams K.H."/>
            <person name="Hubbard S.S."/>
            <person name="Banfield J.F."/>
        </authorList>
    </citation>
    <scope>NUCLEOTIDE SEQUENCE [LARGE SCALE GENOMIC DNA]</scope>
</reference>
<evidence type="ECO:0000256" key="4">
    <source>
        <dbReference type="ARBA" id="ARBA00022692"/>
    </source>
</evidence>
<evidence type="ECO:0000313" key="8">
    <source>
        <dbReference type="EMBL" id="OGY08253.1"/>
    </source>
</evidence>
<evidence type="ECO:0000256" key="3">
    <source>
        <dbReference type="ARBA" id="ARBA00022679"/>
    </source>
</evidence>
<dbReference type="SUPFAM" id="SSF53448">
    <property type="entry name" value="Nucleotide-diphospho-sugar transferases"/>
    <property type="match status" value="1"/>
</dbReference>
<gene>
    <name evidence="8" type="ORF">A2782_00550</name>
</gene>
<feature type="transmembrane region" description="Helical" evidence="7">
    <location>
        <begin position="332"/>
        <end position="353"/>
    </location>
</feature>
<organism evidence="8 9">
    <name type="scientific">Candidatus Blackburnbacteria bacterium RIFCSPHIGHO2_01_FULL_43_15b</name>
    <dbReference type="NCBI Taxonomy" id="1797513"/>
    <lineage>
        <taxon>Bacteria</taxon>
        <taxon>Candidatus Blackburniibacteriota</taxon>
    </lineage>
</organism>
<dbReference type="GO" id="GO:0016758">
    <property type="term" value="F:hexosyltransferase activity"/>
    <property type="evidence" value="ECO:0007669"/>
    <property type="project" value="TreeGrafter"/>
</dbReference>
<dbReference type="GO" id="GO:0005886">
    <property type="term" value="C:plasma membrane"/>
    <property type="evidence" value="ECO:0007669"/>
    <property type="project" value="TreeGrafter"/>
</dbReference>
<evidence type="ECO:0000256" key="6">
    <source>
        <dbReference type="ARBA" id="ARBA00023136"/>
    </source>
</evidence>
<evidence type="ECO:0000256" key="2">
    <source>
        <dbReference type="ARBA" id="ARBA00022676"/>
    </source>
</evidence>
<keyword evidence="5 7" id="KW-1133">Transmembrane helix</keyword>
<dbReference type="STRING" id="1797513.A2782_00550"/>
<dbReference type="Proteomes" id="UP000177967">
    <property type="component" value="Unassembled WGS sequence"/>
</dbReference>
<proteinExistence type="predicted"/>